<sequence>MDGAATGPAQTRWTGRKPAEWAMPRSGADLPRGTALDGRTA</sequence>
<accession>A0A108U7W8</accession>
<gene>
    <name evidence="2" type="ORF">AZ78_1746</name>
</gene>
<comment type="caution">
    <text evidence="2">The sequence shown here is derived from an EMBL/GenBank/DDBJ whole genome shotgun (WGS) entry which is preliminary data.</text>
</comment>
<protein>
    <submittedName>
        <fullName evidence="2">Uncharacterized protein</fullName>
    </submittedName>
</protein>
<evidence type="ECO:0000256" key="1">
    <source>
        <dbReference type="SAM" id="MobiDB-lite"/>
    </source>
</evidence>
<dbReference type="EMBL" id="JAJA02000001">
    <property type="protein sequence ID" value="KWS04197.1"/>
    <property type="molecule type" value="Genomic_DNA"/>
</dbReference>
<evidence type="ECO:0000313" key="3">
    <source>
        <dbReference type="Proteomes" id="UP000023435"/>
    </source>
</evidence>
<dbReference type="AlphaFoldDB" id="A0A108U7W8"/>
<organism evidence="2 3">
    <name type="scientific">Lysobacter capsici AZ78</name>
    <dbReference type="NCBI Taxonomy" id="1444315"/>
    <lineage>
        <taxon>Bacteria</taxon>
        <taxon>Pseudomonadati</taxon>
        <taxon>Pseudomonadota</taxon>
        <taxon>Gammaproteobacteria</taxon>
        <taxon>Lysobacterales</taxon>
        <taxon>Lysobacteraceae</taxon>
        <taxon>Lysobacter</taxon>
    </lineage>
</organism>
<dbReference type="Proteomes" id="UP000023435">
    <property type="component" value="Unassembled WGS sequence"/>
</dbReference>
<feature type="region of interest" description="Disordered" evidence="1">
    <location>
        <begin position="1"/>
        <end position="41"/>
    </location>
</feature>
<reference evidence="2 3" key="1">
    <citation type="journal article" date="2014" name="Genome Announc.">
        <title>Draft Genome Sequence of Lysobacter capsici AZ78, a Bacterium Antagonistic to Plant-Pathogenic Oomycetes.</title>
        <authorList>
            <person name="Puopolo G."/>
            <person name="Sonego P."/>
            <person name="Engelen K."/>
            <person name="Pertot I."/>
        </authorList>
    </citation>
    <scope>NUCLEOTIDE SEQUENCE [LARGE SCALE GENOMIC DNA]</scope>
    <source>
        <strain evidence="2 3">AZ78</strain>
    </source>
</reference>
<name>A0A108U7W8_9GAMM</name>
<keyword evidence="3" id="KW-1185">Reference proteome</keyword>
<evidence type="ECO:0000313" key="2">
    <source>
        <dbReference type="EMBL" id="KWS04197.1"/>
    </source>
</evidence>
<proteinExistence type="predicted"/>